<dbReference type="EMBL" id="VSSQ01000017">
    <property type="protein sequence ID" value="MPL62430.1"/>
    <property type="molecule type" value="Genomic_DNA"/>
</dbReference>
<dbReference type="InterPro" id="IPR014722">
    <property type="entry name" value="Rib_uL2_dom2"/>
</dbReference>
<dbReference type="SMART" id="SM01382">
    <property type="entry name" value="Ribosomal_L2_C"/>
    <property type="match status" value="1"/>
</dbReference>
<dbReference type="PIRSF" id="PIRSF002158">
    <property type="entry name" value="Ribosomal_L2"/>
    <property type="match status" value="1"/>
</dbReference>
<reference evidence="7" key="1">
    <citation type="submission" date="2019-08" db="EMBL/GenBank/DDBJ databases">
        <authorList>
            <person name="Kucharzyk K."/>
            <person name="Murdoch R.W."/>
            <person name="Higgins S."/>
            <person name="Loffler F."/>
        </authorList>
    </citation>
    <scope>NUCLEOTIDE SEQUENCE</scope>
</reference>
<dbReference type="GO" id="GO:0015934">
    <property type="term" value="C:large ribosomal subunit"/>
    <property type="evidence" value="ECO:0007669"/>
    <property type="project" value="InterPro"/>
</dbReference>
<dbReference type="Gene3D" id="4.10.950.10">
    <property type="entry name" value="Ribosomal protein L2, domain 3"/>
    <property type="match status" value="1"/>
</dbReference>
<dbReference type="InterPro" id="IPR002171">
    <property type="entry name" value="Ribosomal_uL2"/>
</dbReference>
<evidence type="ECO:0000259" key="6">
    <source>
        <dbReference type="SMART" id="SM01383"/>
    </source>
</evidence>
<evidence type="ECO:0000256" key="3">
    <source>
        <dbReference type="ARBA" id="ARBA00023274"/>
    </source>
</evidence>
<name>A0A644T6E0_9ZZZZ</name>
<dbReference type="InterPro" id="IPR022666">
    <property type="entry name" value="Ribosomal_uL2_RNA-bd_dom"/>
</dbReference>
<feature type="domain" description="Large ribosomal subunit protein uL2 C-terminal" evidence="5">
    <location>
        <begin position="123"/>
        <end position="252"/>
    </location>
</feature>
<dbReference type="Gene3D" id="2.30.30.30">
    <property type="match status" value="1"/>
</dbReference>
<dbReference type="InterPro" id="IPR008991">
    <property type="entry name" value="Translation_prot_SH3-like_sf"/>
</dbReference>
<accession>A0A644T6E0</accession>
<dbReference type="GO" id="GO:0016740">
    <property type="term" value="F:transferase activity"/>
    <property type="evidence" value="ECO:0007669"/>
    <property type="project" value="InterPro"/>
</dbReference>
<dbReference type="PANTHER" id="PTHR13691:SF5">
    <property type="entry name" value="LARGE RIBOSOMAL SUBUNIT PROTEIN UL2M"/>
    <property type="match status" value="1"/>
</dbReference>
<dbReference type="SUPFAM" id="SSF50104">
    <property type="entry name" value="Translation proteins SH3-like domain"/>
    <property type="match status" value="1"/>
</dbReference>
<evidence type="ECO:0000259" key="5">
    <source>
        <dbReference type="SMART" id="SM01382"/>
    </source>
</evidence>
<organism evidence="7">
    <name type="scientific">bioreactor metagenome</name>
    <dbReference type="NCBI Taxonomy" id="1076179"/>
    <lineage>
        <taxon>unclassified sequences</taxon>
        <taxon>metagenomes</taxon>
        <taxon>ecological metagenomes</taxon>
    </lineage>
</organism>
<dbReference type="Gene3D" id="2.40.50.140">
    <property type="entry name" value="Nucleic acid-binding proteins"/>
    <property type="match status" value="1"/>
</dbReference>
<dbReference type="InterPro" id="IPR005880">
    <property type="entry name" value="Ribosomal_uL2_bac/org-type"/>
</dbReference>
<keyword evidence="3" id="KW-0687">Ribonucleoprotein</keyword>
<dbReference type="NCBIfam" id="TIGR01171">
    <property type="entry name" value="rplB_bact"/>
    <property type="match status" value="1"/>
</dbReference>
<dbReference type="AlphaFoldDB" id="A0A644T6E0"/>
<sequence length="279" mass="31083">MKKYKPTTPSRRTMTGIEYRKILTEKKPLKSLTKGFSRGVGRNSHGRITSPYKGSGHKRSFRDVDFKYNKIDIPAKVASVEYDPNRSGFIGLAVYADGEKRYVLLPKEIKAGDNFIVSEKVDLVPGNRCILRNIPVGTNVYNIEIKRGAGAKMVRSAGSFAQVVAHDNGFTSIKLPSTEVRKIPDTCFASIGSVSNDEWRLRVIGKAGRSRWLGVRPKTRAKSKNPVDHPYGGGEGSQPRGTKRPKTATGKITGGRKTRRSKKYSNPHIVSRRVKNRRK</sequence>
<dbReference type="SUPFAM" id="SSF50249">
    <property type="entry name" value="Nucleic acid-binding proteins"/>
    <property type="match status" value="1"/>
</dbReference>
<protein>
    <submittedName>
        <fullName evidence="7">50S ribosomal protein L2</fullName>
    </submittedName>
</protein>
<proteinExistence type="inferred from homology"/>
<comment type="caution">
    <text evidence="7">The sequence shown here is derived from an EMBL/GenBank/DDBJ whole genome shotgun (WGS) entry which is preliminary data.</text>
</comment>
<dbReference type="SMART" id="SM01383">
    <property type="entry name" value="Ribosomal_L2"/>
    <property type="match status" value="1"/>
</dbReference>
<comment type="similarity">
    <text evidence="1">Belongs to the universal ribosomal protein uL2 family.</text>
</comment>
<evidence type="ECO:0000256" key="1">
    <source>
        <dbReference type="ARBA" id="ARBA00005636"/>
    </source>
</evidence>
<dbReference type="PANTHER" id="PTHR13691">
    <property type="entry name" value="RIBOSOMAL PROTEIN L2"/>
    <property type="match status" value="1"/>
</dbReference>
<evidence type="ECO:0000313" key="7">
    <source>
        <dbReference type="EMBL" id="MPL62430.1"/>
    </source>
</evidence>
<evidence type="ECO:0000256" key="4">
    <source>
        <dbReference type="SAM" id="MobiDB-lite"/>
    </source>
</evidence>
<dbReference type="InterPro" id="IPR014726">
    <property type="entry name" value="Ribosomal_uL2_dom3"/>
</dbReference>
<feature type="domain" description="Large ribosomal subunit protein uL2 RNA-binding" evidence="6">
    <location>
        <begin position="41"/>
        <end position="118"/>
    </location>
</feature>
<dbReference type="Pfam" id="PF03947">
    <property type="entry name" value="Ribosomal_L2_C"/>
    <property type="match status" value="1"/>
</dbReference>
<feature type="compositionally biased region" description="Basic residues" evidence="4">
    <location>
        <begin position="254"/>
        <end position="279"/>
    </location>
</feature>
<evidence type="ECO:0000256" key="2">
    <source>
        <dbReference type="ARBA" id="ARBA00022980"/>
    </source>
</evidence>
<dbReference type="FunFam" id="2.30.30.30:FF:000001">
    <property type="entry name" value="50S ribosomal protein L2"/>
    <property type="match status" value="1"/>
</dbReference>
<dbReference type="Pfam" id="PF00181">
    <property type="entry name" value="Ribosomal_L2_N"/>
    <property type="match status" value="1"/>
</dbReference>
<feature type="region of interest" description="Disordered" evidence="4">
    <location>
        <begin position="214"/>
        <end position="279"/>
    </location>
</feature>
<dbReference type="GO" id="GO:0003723">
    <property type="term" value="F:RNA binding"/>
    <property type="evidence" value="ECO:0007669"/>
    <property type="project" value="InterPro"/>
</dbReference>
<dbReference type="InterPro" id="IPR012340">
    <property type="entry name" value="NA-bd_OB-fold"/>
</dbReference>
<dbReference type="GO" id="GO:0003735">
    <property type="term" value="F:structural constituent of ribosome"/>
    <property type="evidence" value="ECO:0007669"/>
    <property type="project" value="InterPro"/>
</dbReference>
<dbReference type="GO" id="GO:0002181">
    <property type="term" value="P:cytoplasmic translation"/>
    <property type="evidence" value="ECO:0007669"/>
    <property type="project" value="TreeGrafter"/>
</dbReference>
<keyword evidence="2 7" id="KW-0689">Ribosomal protein</keyword>
<dbReference type="InterPro" id="IPR022669">
    <property type="entry name" value="Ribosomal_uL2_C"/>
</dbReference>
<gene>
    <name evidence="7" type="primary">rplB_3</name>
    <name evidence="7" type="ORF">SDC9_08050</name>
</gene>